<sequence>MVVHWEKLNPKDEVEVIQKHWISDLDQYVLRHCYLPIIGPTSYALYEKLLGIIEPGTAKSLVYHHRDFIEQLVLSKEEYIKARRRLEAIGLLASYLDSDRMKSYYFLLAPLAPDKFFKDTMMSTLLMDRLGEVDYKRVKERFSYTPDFDTEHLTNETASFQDVYHLPSQIYSLTTEDDSSLIGENNQRLDATLETPRFDWEFFFDLMSKVYFDDKVITSDVKKMVKTLHIMYGYDEIEISRLLQMSYYSRTNQISLEKLQENAIRQAQESDRVSIQNNMENQPISQETSSAQQSDLSEMEKQIANQARQYSPIDFIRSIKKQFQMRVTNDEAKLIHTLVEETSLTPPVINLLIHTYLVQMNNSSLNTKWIETTANDWSKAKINTPEEAIRYVKNRKQRQKAKKEKRQQAKPWTNKKRYVEKKPDWFDQTDSQNTSNQENKQTEDETDFSLDDMENYKKLLERGDE</sequence>
<dbReference type="AlphaFoldDB" id="A0A1W1YIX4"/>
<feature type="domain" description="Replicative helicase loading/DNA remodeling protein DnaB N-terminal winged helix" evidence="4">
    <location>
        <begin position="9"/>
        <end position="263"/>
    </location>
</feature>
<dbReference type="Proteomes" id="UP000243884">
    <property type="component" value="Unassembled WGS sequence"/>
</dbReference>
<keyword evidence="5" id="KW-0347">Helicase</keyword>
<organism evidence="5 6">
    <name type="scientific">Aerococcus suis</name>
    <dbReference type="NCBI Taxonomy" id="371602"/>
    <lineage>
        <taxon>Bacteria</taxon>
        <taxon>Bacillati</taxon>
        <taxon>Bacillota</taxon>
        <taxon>Bacilli</taxon>
        <taxon>Lactobacillales</taxon>
        <taxon>Aerococcaceae</taxon>
        <taxon>Aerococcus</taxon>
    </lineage>
</organism>
<protein>
    <submittedName>
        <fullName evidence="5">Replicative DNA helicase loader DnaB</fullName>
    </submittedName>
</protein>
<feature type="domain" description="DnaB/C C-terminal" evidence="3">
    <location>
        <begin position="317"/>
        <end position="391"/>
    </location>
</feature>
<evidence type="ECO:0000313" key="5">
    <source>
        <dbReference type="EMBL" id="SMC36093.1"/>
    </source>
</evidence>
<dbReference type="EMBL" id="FWXK01000003">
    <property type="protein sequence ID" value="SMC36093.1"/>
    <property type="molecule type" value="Genomic_DNA"/>
</dbReference>
<feature type="compositionally biased region" description="Basic residues" evidence="2">
    <location>
        <begin position="394"/>
        <end position="405"/>
    </location>
</feature>
<keyword evidence="5" id="KW-0378">Hydrolase</keyword>
<dbReference type="RefSeq" id="WP_084098625.1">
    <property type="nucleotide sequence ID" value="NZ_FWXK01000003.1"/>
</dbReference>
<feature type="compositionally biased region" description="Polar residues" evidence="2">
    <location>
        <begin position="428"/>
        <end position="439"/>
    </location>
</feature>
<dbReference type="Pfam" id="PF25888">
    <property type="entry name" value="WHD_DnaB"/>
    <property type="match status" value="1"/>
</dbReference>
<reference evidence="6" key="1">
    <citation type="submission" date="2017-04" db="EMBL/GenBank/DDBJ databases">
        <authorList>
            <person name="Varghese N."/>
            <person name="Submissions S."/>
        </authorList>
    </citation>
    <scope>NUCLEOTIDE SEQUENCE [LARGE SCALE GENOMIC DNA]</scope>
    <source>
        <strain evidence="6">DSM 21500</strain>
    </source>
</reference>
<name>A0A1W1YIX4_9LACT</name>
<feature type="compositionally biased region" description="Basic and acidic residues" evidence="2">
    <location>
        <begin position="454"/>
        <end position="465"/>
    </location>
</feature>
<evidence type="ECO:0000259" key="4">
    <source>
        <dbReference type="Pfam" id="PF25888"/>
    </source>
</evidence>
<keyword evidence="5" id="KW-0547">Nucleotide-binding</keyword>
<proteinExistence type="inferred from homology"/>
<comment type="similarity">
    <text evidence="1">Belongs to the DnaB/DnaD family.</text>
</comment>
<evidence type="ECO:0000256" key="2">
    <source>
        <dbReference type="SAM" id="MobiDB-lite"/>
    </source>
</evidence>
<dbReference type="OrthoDB" id="2082007at2"/>
<keyword evidence="6" id="KW-1185">Reference proteome</keyword>
<accession>A0A1W1YIX4</accession>
<dbReference type="InterPro" id="IPR058660">
    <property type="entry name" value="WHD_DnaB"/>
</dbReference>
<feature type="compositionally biased region" description="Acidic residues" evidence="2">
    <location>
        <begin position="444"/>
        <end position="453"/>
    </location>
</feature>
<feature type="region of interest" description="Disordered" evidence="2">
    <location>
        <begin position="394"/>
        <end position="465"/>
    </location>
</feature>
<keyword evidence="5" id="KW-0067">ATP-binding</keyword>
<dbReference type="InterPro" id="IPR006343">
    <property type="entry name" value="DnaB/C_C"/>
</dbReference>
<dbReference type="GO" id="GO:0004386">
    <property type="term" value="F:helicase activity"/>
    <property type="evidence" value="ECO:0007669"/>
    <property type="project" value="UniProtKB-KW"/>
</dbReference>
<evidence type="ECO:0000256" key="1">
    <source>
        <dbReference type="ARBA" id="ARBA00093462"/>
    </source>
</evidence>
<dbReference type="Pfam" id="PF07261">
    <property type="entry name" value="DnaB_2"/>
    <property type="match status" value="1"/>
</dbReference>
<gene>
    <name evidence="5" type="ORF">SAMN04487984_0719</name>
</gene>
<evidence type="ECO:0000259" key="3">
    <source>
        <dbReference type="Pfam" id="PF07261"/>
    </source>
</evidence>
<dbReference type="STRING" id="371602.SAMN04487984_0719"/>
<evidence type="ECO:0000313" key="6">
    <source>
        <dbReference type="Proteomes" id="UP000243884"/>
    </source>
</evidence>